<evidence type="ECO:0000313" key="1">
    <source>
        <dbReference type="EMBL" id="CAF1501513.1"/>
    </source>
</evidence>
<name>A0A815T1J8_9BILA</name>
<dbReference type="EMBL" id="CAJOBC010087980">
    <property type="protein sequence ID" value="CAF4363095.1"/>
    <property type="molecule type" value="Genomic_DNA"/>
</dbReference>
<dbReference type="OrthoDB" id="10028773at2759"/>
<evidence type="ECO:0000313" key="2">
    <source>
        <dbReference type="EMBL" id="CAF4363095.1"/>
    </source>
</evidence>
<organism evidence="1 3">
    <name type="scientific">Didymodactylos carnosus</name>
    <dbReference type="NCBI Taxonomy" id="1234261"/>
    <lineage>
        <taxon>Eukaryota</taxon>
        <taxon>Metazoa</taxon>
        <taxon>Spiralia</taxon>
        <taxon>Gnathifera</taxon>
        <taxon>Rotifera</taxon>
        <taxon>Eurotatoria</taxon>
        <taxon>Bdelloidea</taxon>
        <taxon>Philodinida</taxon>
        <taxon>Philodinidae</taxon>
        <taxon>Didymodactylos</taxon>
    </lineage>
</organism>
<dbReference type="Proteomes" id="UP000663829">
    <property type="component" value="Unassembled WGS sequence"/>
</dbReference>
<feature type="non-terminal residue" evidence="1">
    <location>
        <position position="1"/>
    </location>
</feature>
<dbReference type="EMBL" id="CAJNOQ010022462">
    <property type="protein sequence ID" value="CAF1501513.1"/>
    <property type="molecule type" value="Genomic_DNA"/>
</dbReference>
<sequence>AVLIEDVNELELINWEDSKTRRPHKEWKNFPPETNPATIQYLCQGIQQTCTGNNEQYESFEDCVDFMTHKIPYGSSDRLDQDSVSCRILHIQLAALAPVVHCPHCGPTGGGACTNKTSQSYYEVDYLSCAYKRKTHCS</sequence>
<gene>
    <name evidence="1" type="ORF">GPM918_LOCUS36702</name>
    <name evidence="2" type="ORF">SRO942_LOCUS37448</name>
</gene>
<evidence type="ECO:0000313" key="3">
    <source>
        <dbReference type="Proteomes" id="UP000663829"/>
    </source>
</evidence>
<keyword evidence="3" id="KW-1185">Reference proteome</keyword>
<comment type="caution">
    <text evidence="1">The sequence shown here is derived from an EMBL/GenBank/DDBJ whole genome shotgun (WGS) entry which is preliminary data.</text>
</comment>
<dbReference type="Proteomes" id="UP000681722">
    <property type="component" value="Unassembled WGS sequence"/>
</dbReference>
<proteinExistence type="predicted"/>
<dbReference type="AlphaFoldDB" id="A0A815T1J8"/>
<reference evidence="1" key="1">
    <citation type="submission" date="2021-02" db="EMBL/GenBank/DDBJ databases">
        <authorList>
            <person name="Nowell W R."/>
        </authorList>
    </citation>
    <scope>NUCLEOTIDE SEQUENCE</scope>
</reference>
<protein>
    <submittedName>
        <fullName evidence="1">Uncharacterized protein</fullName>
    </submittedName>
</protein>
<accession>A0A815T1J8</accession>